<evidence type="ECO:0000313" key="1">
    <source>
        <dbReference type="EMBL" id="ANP39983.1"/>
    </source>
</evidence>
<dbReference type="KEGG" id="rmb:K529_004315"/>
<dbReference type="Proteomes" id="UP000013243">
    <property type="component" value="Chromosome"/>
</dbReference>
<protein>
    <submittedName>
        <fullName evidence="1">Uncharacterized protein</fullName>
    </submittedName>
</protein>
<accession>A0A1B1A091</accession>
<dbReference type="AlphaFoldDB" id="A0A1B1A091"/>
<proteinExistence type="predicted"/>
<dbReference type="EMBL" id="CP015230">
    <property type="protein sequence ID" value="ANP39983.1"/>
    <property type="molecule type" value="Genomic_DNA"/>
</dbReference>
<reference evidence="1 2" key="1">
    <citation type="journal article" date="2016" name="ISME J.">
        <title>Global occurrence and heterogeneity of the Roseobacter-clade species Ruegeria mobilis.</title>
        <authorList>
            <person name="Sonnenschein E."/>
            <person name="Gram L."/>
        </authorList>
    </citation>
    <scope>NUCLEOTIDE SEQUENCE [LARGE SCALE GENOMIC DNA]</scope>
    <source>
        <strain evidence="1 2">F1926</strain>
    </source>
</reference>
<gene>
    <name evidence="1" type="ORF">K529_004315</name>
</gene>
<evidence type="ECO:0000313" key="2">
    <source>
        <dbReference type="Proteomes" id="UP000013243"/>
    </source>
</evidence>
<name>A0A1B1A091_9RHOB</name>
<organism evidence="1 2">
    <name type="scientific">Tritonibacter mobilis F1926</name>
    <dbReference type="NCBI Taxonomy" id="1265309"/>
    <lineage>
        <taxon>Bacteria</taxon>
        <taxon>Pseudomonadati</taxon>
        <taxon>Pseudomonadota</taxon>
        <taxon>Alphaproteobacteria</taxon>
        <taxon>Rhodobacterales</taxon>
        <taxon>Paracoccaceae</taxon>
        <taxon>Tritonibacter</taxon>
    </lineage>
</organism>
<sequence>MLVSAFPEDAERAELKPIVAALSKMASGSESLSRILGAELNDQQVEQLCAVARSLNIDWLTPEVLVMADESGRPEEQEKAWAGFFAVVEGFQ</sequence>